<feature type="compositionally biased region" description="Basic and acidic residues" evidence="1">
    <location>
        <begin position="17"/>
        <end position="27"/>
    </location>
</feature>
<protein>
    <submittedName>
        <fullName evidence="2">Uncharacterized protein</fullName>
    </submittedName>
</protein>
<dbReference type="AlphaFoldDB" id="A0A645FKP6"/>
<proteinExistence type="predicted"/>
<comment type="caution">
    <text evidence="2">The sequence shown here is derived from an EMBL/GenBank/DDBJ whole genome shotgun (WGS) entry which is preliminary data.</text>
</comment>
<evidence type="ECO:0000256" key="1">
    <source>
        <dbReference type="SAM" id="MobiDB-lite"/>
    </source>
</evidence>
<gene>
    <name evidence="2" type="ORF">SDC9_161857</name>
</gene>
<feature type="region of interest" description="Disordered" evidence="1">
    <location>
        <begin position="1"/>
        <end position="47"/>
    </location>
</feature>
<accession>A0A645FKP6</accession>
<dbReference type="EMBL" id="VSSQ01061168">
    <property type="protein sequence ID" value="MPN14530.1"/>
    <property type="molecule type" value="Genomic_DNA"/>
</dbReference>
<organism evidence="2">
    <name type="scientific">bioreactor metagenome</name>
    <dbReference type="NCBI Taxonomy" id="1076179"/>
    <lineage>
        <taxon>unclassified sequences</taxon>
        <taxon>metagenomes</taxon>
        <taxon>ecological metagenomes</taxon>
    </lineage>
</organism>
<sequence length="102" mass="10758">MPYAGIAPGGAGTFFLSKKESTQRKVEPTAPDPSLRYGQPASTKPRGALWNSLRADGAPLEQPQRVRMEAVASLDATATARLASCRRGQRAAGIVRMTTCGA</sequence>
<name>A0A645FKP6_9ZZZZ</name>
<evidence type="ECO:0000313" key="2">
    <source>
        <dbReference type="EMBL" id="MPN14530.1"/>
    </source>
</evidence>
<reference evidence="2" key="1">
    <citation type="submission" date="2019-08" db="EMBL/GenBank/DDBJ databases">
        <authorList>
            <person name="Kucharzyk K."/>
            <person name="Murdoch R.W."/>
            <person name="Higgins S."/>
            <person name="Loffler F."/>
        </authorList>
    </citation>
    <scope>NUCLEOTIDE SEQUENCE</scope>
</reference>